<dbReference type="InterPro" id="IPR011333">
    <property type="entry name" value="SKP1/BTB/POZ_sf"/>
</dbReference>
<evidence type="ECO:0000259" key="1">
    <source>
        <dbReference type="PROSITE" id="PS50097"/>
    </source>
</evidence>
<protein>
    <submittedName>
        <fullName evidence="2">BTB domain containing 17</fullName>
    </submittedName>
</protein>
<dbReference type="InterPro" id="IPR051481">
    <property type="entry name" value="BTB-POZ/Galectin-3-binding"/>
</dbReference>
<dbReference type="Pfam" id="PF23651">
    <property type="entry name" value="TRAF_BTBD17"/>
    <property type="match status" value="1"/>
</dbReference>
<gene>
    <name evidence="2" type="primary">BTBD17</name>
    <name evidence="2" type="synonym">LOC108930189</name>
</gene>
<dbReference type="Ensembl" id="ENSSFOT00015046783.1">
    <property type="protein sequence ID" value="ENSSFOP00015044007.1"/>
    <property type="gene ID" value="ENSSFOG00015026095.1"/>
</dbReference>
<dbReference type="GeneTree" id="ENSGT00950000182983"/>
<feature type="domain" description="BTB" evidence="1">
    <location>
        <begin position="66"/>
        <end position="137"/>
    </location>
</feature>
<dbReference type="AlphaFoldDB" id="A0A8C9SZS4"/>
<reference evidence="2" key="2">
    <citation type="submission" date="2025-08" db="UniProtKB">
        <authorList>
            <consortium name="Ensembl"/>
        </authorList>
    </citation>
    <scope>IDENTIFICATION</scope>
</reference>
<dbReference type="SMART" id="SM00875">
    <property type="entry name" value="BACK"/>
    <property type="match status" value="1"/>
</dbReference>
<dbReference type="Gene3D" id="3.30.710.10">
    <property type="entry name" value="Potassium Channel Kv1.1, Chain A"/>
    <property type="match status" value="1"/>
</dbReference>
<evidence type="ECO:0000313" key="2">
    <source>
        <dbReference type="Ensembl" id="ENSSFOP00015044007.1"/>
    </source>
</evidence>
<dbReference type="InterPro" id="IPR011705">
    <property type="entry name" value="BACK"/>
</dbReference>
<dbReference type="PANTHER" id="PTHR24410">
    <property type="entry name" value="HL07962P-RELATED"/>
    <property type="match status" value="1"/>
</dbReference>
<dbReference type="Gene3D" id="1.25.40.420">
    <property type="match status" value="1"/>
</dbReference>
<dbReference type="Proteomes" id="UP000694397">
    <property type="component" value="Chromosome 1"/>
</dbReference>
<dbReference type="PROSITE" id="PS50097">
    <property type="entry name" value="BTB"/>
    <property type="match status" value="1"/>
</dbReference>
<dbReference type="OrthoDB" id="2359033at2759"/>
<sequence length="490" mass="53903">SLTYFYSSAIKSQRGKGVEMDEGLSVSLPQTAAPRQEVAESGLTVIDHSAALLQQLEALLARGNISDVALRVQTAGSDRVKAFQVHALVLSLQSEVLRDLVQSHSSGILVLEESPECADVFDKFIRYLYCGEITVRLDQALPLHKLASKYHVRGLQTGLSLYMTQHLAADVPGGHVAGWYQYAVEAGDAVLRDSCLQYLAWNLSAVIQSGGWTGLDEELLLTLLRRSDLVLRSELELFEALEEWMARNQPGALTAESALRAVRYAMIPPLELFRLQKQSAALARYGESVRDLLHMAYQFHSASPLQLAKYFDVNCSLFAPRNYLSPVWGSPWVIGNPARDDRSGSFQTQLGPSAHDAGKRLTWNVLFSPRWLSGAPRPTFAEQGAVQGPHAADGSPPLKEGHPCVMVTPATSSADLAGVSFQKTVIVLARPQGKAVVRHIYNFHQSTDETGDFLADADLQRRTSEYLIDGSLYLHVVVKPLYHSLVVTRK</sequence>
<dbReference type="Pfam" id="PF07707">
    <property type="entry name" value="BACK"/>
    <property type="match status" value="1"/>
</dbReference>
<dbReference type="SUPFAM" id="SSF54695">
    <property type="entry name" value="POZ domain"/>
    <property type="match status" value="1"/>
</dbReference>
<proteinExistence type="predicted"/>
<dbReference type="InterPro" id="IPR000210">
    <property type="entry name" value="BTB/POZ_dom"/>
</dbReference>
<dbReference type="InterPro" id="IPR056184">
    <property type="entry name" value="TRAF_BTBD17"/>
</dbReference>
<dbReference type="SMART" id="SM00225">
    <property type="entry name" value="BTB"/>
    <property type="match status" value="1"/>
</dbReference>
<accession>A0A8C9SZS4</accession>
<evidence type="ECO:0000313" key="3">
    <source>
        <dbReference type="Proteomes" id="UP000694397"/>
    </source>
</evidence>
<dbReference type="Pfam" id="PF00651">
    <property type="entry name" value="BTB"/>
    <property type="match status" value="1"/>
</dbReference>
<reference evidence="2 3" key="1">
    <citation type="submission" date="2019-04" db="EMBL/GenBank/DDBJ databases">
        <authorList>
            <consortium name="Wellcome Sanger Institute Data Sharing"/>
        </authorList>
    </citation>
    <scope>NUCLEOTIDE SEQUENCE [LARGE SCALE GENOMIC DNA]</scope>
</reference>
<reference evidence="2" key="3">
    <citation type="submission" date="2025-09" db="UniProtKB">
        <authorList>
            <consortium name="Ensembl"/>
        </authorList>
    </citation>
    <scope>IDENTIFICATION</scope>
</reference>
<dbReference type="PANTHER" id="PTHR24410:SF12">
    <property type="entry name" value="BTB_POZ DOMAIN-CONTAINING PROTEIN 17"/>
    <property type="match status" value="1"/>
</dbReference>
<organism evidence="2 3">
    <name type="scientific">Scleropages formosus</name>
    <name type="common">Asian bonytongue</name>
    <name type="synonym">Osteoglossum formosum</name>
    <dbReference type="NCBI Taxonomy" id="113540"/>
    <lineage>
        <taxon>Eukaryota</taxon>
        <taxon>Metazoa</taxon>
        <taxon>Chordata</taxon>
        <taxon>Craniata</taxon>
        <taxon>Vertebrata</taxon>
        <taxon>Euteleostomi</taxon>
        <taxon>Actinopterygii</taxon>
        <taxon>Neopterygii</taxon>
        <taxon>Teleostei</taxon>
        <taxon>Osteoglossocephala</taxon>
        <taxon>Osteoglossomorpha</taxon>
        <taxon>Osteoglossiformes</taxon>
        <taxon>Osteoglossidae</taxon>
        <taxon>Scleropages</taxon>
    </lineage>
</organism>
<keyword evidence="3" id="KW-1185">Reference proteome</keyword>
<name>A0A8C9SZS4_SCLFO</name>